<dbReference type="EMBL" id="JACGWM010000001">
    <property type="protein sequence ID" value="KAL0396396.1"/>
    <property type="molecule type" value="Genomic_DNA"/>
</dbReference>
<comment type="caution">
    <text evidence="3">The sequence shown here is derived from an EMBL/GenBank/DDBJ whole genome shotgun (WGS) entry which is preliminary data.</text>
</comment>
<dbReference type="Pfam" id="PF04937">
    <property type="entry name" value="DUF659"/>
    <property type="match status" value="1"/>
</dbReference>
<evidence type="ECO:0000313" key="3">
    <source>
        <dbReference type="EMBL" id="KAL0396396.1"/>
    </source>
</evidence>
<feature type="domain" description="DUF659" evidence="2">
    <location>
        <begin position="202"/>
        <end position="365"/>
    </location>
</feature>
<evidence type="ECO:0000259" key="2">
    <source>
        <dbReference type="Pfam" id="PF04937"/>
    </source>
</evidence>
<dbReference type="PANTHER" id="PTHR32166">
    <property type="entry name" value="OSJNBA0013A04.12 PROTEIN"/>
    <property type="match status" value="1"/>
</dbReference>
<dbReference type="InterPro" id="IPR012337">
    <property type="entry name" value="RNaseH-like_sf"/>
</dbReference>
<dbReference type="AlphaFoldDB" id="A0AAW2SUV0"/>
<reference evidence="3" key="1">
    <citation type="submission" date="2020-06" db="EMBL/GenBank/DDBJ databases">
        <authorList>
            <person name="Li T."/>
            <person name="Hu X."/>
            <person name="Zhang T."/>
            <person name="Song X."/>
            <person name="Zhang H."/>
            <person name="Dai N."/>
            <person name="Sheng W."/>
            <person name="Hou X."/>
            <person name="Wei L."/>
        </authorList>
    </citation>
    <scope>NUCLEOTIDE SEQUENCE</scope>
    <source>
        <strain evidence="3">KEN8</strain>
        <tissue evidence="3">Leaf</tissue>
    </source>
</reference>
<reference evidence="3" key="2">
    <citation type="journal article" date="2024" name="Plant">
        <title>Genomic evolution and insights into agronomic trait innovations of Sesamum species.</title>
        <authorList>
            <person name="Miao H."/>
            <person name="Wang L."/>
            <person name="Qu L."/>
            <person name="Liu H."/>
            <person name="Sun Y."/>
            <person name="Le M."/>
            <person name="Wang Q."/>
            <person name="Wei S."/>
            <person name="Zheng Y."/>
            <person name="Lin W."/>
            <person name="Duan Y."/>
            <person name="Cao H."/>
            <person name="Xiong S."/>
            <person name="Wang X."/>
            <person name="Wei L."/>
            <person name="Li C."/>
            <person name="Ma Q."/>
            <person name="Ju M."/>
            <person name="Zhao R."/>
            <person name="Li G."/>
            <person name="Mu C."/>
            <person name="Tian Q."/>
            <person name="Mei H."/>
            <person name="Zhang T."/>
            <person name="Gao T."/>
            <person name="Zhang H."/>
        </authorList>
    </citation>
    <scope>NUCLEOTIDE SEQUENCE</scope>
    <source>
        <strain evidence="3">KEN8</strain>
    </source>
</reference>
<feature type="region of interest" description="Disordered" evidence="1">
    <location>
        <begin position="1"/>
        <end position="24"/>
    </location>
</feature>
<accession>A0AAW2SUV0</accession>
<gene>
    <name evidence="3" type="ORF">Scaly_0088000</name>
</gene>
<name>A0AAW2SUV0_9LAMI</name>
<dbReference type="InterPro" id="IPR007021">
    <property type="entry name" value="DUF659"/>
</dbReference>
<protein>
    <recommendedName>
        <fullName evidence="2">DUF659 domain-containing protein</fullName>
    </recommendedName>
</protein>
<organism evidence="3">
    <name type="scientific">Sesamum calycinum</name>
    <dbReference type="NCBI Taxonomy" id="2727403"/>
    <lineage>
        <taxon>Eukaryota</taxon>
        <taxon>Viridiplantae</taxon>
        <taxon>Streptophyta</taxon>
        <taxon>Embryophyta</taxon>
        <taxon>Tracheophyta</taxon>
        <taxon>Spermatophyta</taxon>
        <taxon>Magnoliopsida</taxon>
        <taxon>eudicotyledons</taxon>
        <taxon>Gunneridae</taxon>
        <taxon>Pentapetalae</taxon>
        <taxon>asterids</taxon>
        <taxon>lamiids</taxon>
        <taxon>Lamiales</taxon>
        <taxon>Pedaliaceae</taxon>
        <taxon>Sesamum</taxon>
    </lineage>
</organism>
<feature type="compositionally biased region" description="Low complexity" evidence="1">
    <location>
        <begin position="7"/>
        <end position="22"/>
    </location>
</feature>
<dbReference type="PANTHER" id="PTHR32166:SF81">
    <property type="entry name" value="OS06G0658400 PROTEIN"/>
    <property type="match status" value="1"/>
</dbReference>
<evidence type="ECO:0000256" key="1">
    <source>
        <dbReference type="SAM" id="MobiDB-lite"/>
    </source>
</evidence>
<dbReference type="SUPFAM" id="SSF53098">
    <property type="entry name" value="Ribonuclease H-like"/>
    <property type="match status" value="1"/>
</dbReference>
<sequence length="656" mass="75290">MNSKNASQSHSGGDGDSTSQDSRPLWKFVTKSGRTEGGGNVSFTCNLCKVAYKGSYSRVKAHLLKIGGNEIKACPKATVGQILEMTKLEDEAMQRKERGQLKMVPFPRSFCSSSQSPSHFMSMDAINSSSFRQERYEPKKRKVGGDSALEKSFNLQVREQLDSEIARMFYSGGLPFNLARNPYYVRAFSFAANNNIAGYVPPGYNSLRTKLLQKEKANIENLLEYTKSTWKTKGVTLVCDGWTDPQRRPLINFMAVNEGGTMFIRAVNCEGEYKDKWFISTLIKEVMVEVGVANVVQIITDNAPVCKAAGLLVEQTYPHVFWTPCVVHTLNLALKNICAAKNNEANGITYEECHWIIEIVASALMIRNFIMNHSMRLAMFNEFSKLKLLVVVETRFASVIIMLKMFKLIKQQLKMMVISKQWSCYRDDDVTKAINVKEKLLDDSWWDLIDYILDFTEPIYEMLRATDTDKHCLHLVYDMWDNMISKVKKVMYKHEKKNDYEKSSFWGVVHKVLEDRWSKSNTPLHCLAHSLNPREVNLELARFFGCLDDFADEDSLRDRWEMDLIKWWRNQITPQRAQDLVFVHNNLRLSSRKTPQYMQGDTKMWDVAGDAFETIEDVGILEIANLSLDESELESVLFDEITEDLQDDHDNLNSFG</sequence>
<proteinExistence type="predicted"/>